<dbReference type="CDD" id="cd21694">
    <property type="entry name" value="GINS_B_Psf2"/>
    <property type="match status" value="1"/>
</dbReference>
<protein>
    <recommendedName>
        <fullName evidence="4">DNA replication complex GINS protein PSF2</fullName>
    </recommendedName>
    <alternativeName>
        <fullName evidence="3">DNA replication complex GINS protein psf2</fullName>
    </alternativeName>
</protein>
<dbReference type="STRING" id="1365824.V5E7H3"/>
<gene>
    <name evidence="10" type="ORF">PSEUBRA_SCAF3g03740</name>
</gene>
<dbReference type="InterPro" id="IPR036224">
    <property type="entry name" value="GINS_bundle-like_dom_sf"/>
</dbReference>
<dbReference type="AlphaFoldDB" id="V5E7H3"/>
<evidence type="ECO:0000313" key="11">
    <source>
        <dbReference type="Proteomes" id="UP000019377"/>
    </source>
</evidence>
<dbReference type="Gene3D" id="3.40.5.50">
    <property type="match status" value="1"/>
</dbReference>
<dbReference type="HOGENOM" id="CLU_062082_0_0_1"/>
<feature type="compositionally biased region" description="Basic and acidic residues" evidence="7">
    <location>
        <begin position="241"/>
        <end position="252"/>
    </location>
</feature>
<dbReference type="CDD" id="cd11712">
    <property type="entry name" value="GINS_A_psf2"/>
    <property type="match status" value="1"/>
</dbReference>
<feature type="compositionally biased region" description="Polar residues" evidence="7">
    <location>
        <begin position="262"/>
        <end position="271"/>
    </location>
</feature>
<evidence type="ECO:0000259" key="9">
    <source>
        <dbReference type="Pfam" id="PF25005"/>
    </source>
</evidence>
<keyword evidence="11" id="KW-1185">Reference proteome</keyword>
<sequence>MASVASSSIGSIASTSLSTSSYTRGNTLTDLELASTTLESLTIVPLTSIDRVRLLSGIYGPFRPPTPVSVPLWVALHLKKRKKAILVPPTWLTVDALTESLKHETTQPGFAPLPHHWIGVSQALLSGAADDIPNSSRVRSLLKDIREARQSKILSGVAMVNSVHLQMHNISAHEVAELRGFFGTAFSHLKALRAPSEVEAEGKRQSELGARNRWMLMPDLPDRLDGWSAGERSRSGGGEDESMRTDGTDESRYAGPGVRAQPRQSNVSDSGYHSGPLGRSKSPADLPQERQPQRAPQYDANRPPRFAVDEDEDEDS</sequence>
<dbReference type="PANTHER" id="PTHR12772:SF0">
    <property type="entry name" value="DNA REPLICATION COMPLEX GINS PROTEIN PSF2"/>
    <property type="match status" value="1"/>
</dbReference>
<evidence type="ECO:0000256" key="7">
    <source>
        <dbReference type="SAM" id="MobiDB-lite"/>
    </source>
</evidence>
<dbReference type="SUPFAM" id="SSF158573">
    <property type="entry name" value="GINS helical bundle-like"/>
    <property type="match status" value="1"/>
</dbReference>
<reference evidence="11" key="1">
    <citation type="journal article" date="2013" name="Genome Announc.">
        <title>Draft genome sequence of Pseudozyma brasiliensis sp. nov. strain GHG001, a high producer of endo-1,4-xylanase isolated from an insect pest of sugarcane.</title>
        <authorList>
            <person name="Oliveira J.V.D.C."/>
            <person name="dos Santos R.A.C."/>
            <person name="Borges T.A."/>
            <person name="Riano-Pachon D.M."/>
            <person name="Goldman G.H."/>
        </authorList>
    </citation>
    <scope>NUCLEOTIDE SEQUENCE [LARGE SCALE GENOMIC DNA]</scope>
    <source>
        <strain evidence="11">GHG001</strain>
    </source>
</reference>
<dbReference type="GeneID" id="27420355"/>
<evidence type="ECO:0000256" key="1">
    <source>
        <dbReference type="ARBA" id="ARBA00004123"/>
    </source>
</evidence>
<evidence type="ECO:0000256" key="6">
    <source>
        <dbReference type="ARBA" id="ARBA00023242"/>
    </source>
</evidence>
<name>V5E7H3_KALBG</name>
<dbReference type="OrthoDB" id="1938138at2759"/>
<accession>V5E7H3</accession>
<feature type="region of interest" description="Disordered" evidence="7">
    <location>
        <begin position="222"/>
        <end position="316"/>
    </location>
</feature>
<evidence type="ECO:0000256" key="4">
    <source>
        <dbReference type="ARBA" id="ARBA00015139"/>
    </source>
</evidence>
<dbReference type="InterPro" id="IPR021151">
    <property type="entry name" value="GINS_A"/>
</dbReference>
<dbReference type="eggNOG" id="KOG4071">
    <property type="taxonomic scope" value="Eukaryota"/>
</dbReference>
<proteinExistence type="inferred from homology"/>
<dbReference type="InterPro" id="IPR007257">
    <property type="entry name" value="GINS_Psf2"/>
</dbReference>
<dbReference type="Pfam" id="PF25005">
    <property type="entry name" value="PSF2_N"/>
    <property type="match status" value="1"/>
</dbReference>
<evidence type="ECO:0000256" key="5">
    <source>
        <dbReference type="ARBA" id="ARBA00022705"/>
    </source>
</evidence>
<dbReference type="RefSeq" id="XP_016291230.1">
    <property type="nucleotide sequence ID" value="XM_016437677.1"/>
</dbReference>
<dbReference type="GO" id="GO:0000727">
    <property type="term" value="P:double-strand break repair via break-induced replication"/>
    <property type="evidence" value="ECO:0007669"/>
    <property type="project" value="TreeGrafter"/>
</dbReference>
<dbReference type="Proteomes" id="UP000019377">
    <property type="component" value="Unassembled WGS sequence"/>
</dbReference>
<organism evidence="10 11">
    <name type="scientific">Kalmanozyma brasiliensis (strain GHG001)</name>
    <name type="common">Yeast</name>
    <name type="synonym">Pseudozyma brasiliensis</name>
    <dbReference type="NCBI Taxonomy" id="1365824"/>
    <lineage>
        <taxon>Eukaryota</taxon>
        <taxon>Fungi</taxon>
        <taxon>Dikarya</taxon>
        <taxon>Basidiomycota</taxon>
        <taxon>Ustilaginomycotina</taxon>
        <taxon>Ustilaginomycetes</taxon>
        <taxon>Ustilaginales</taxon>
        <taxon>Ustilaginaceae</taxon>
        <taxon>Kalmanozyma</taxon>
    </lineage>
</organism>
<dbReference type="Pfam" id="PF05916">
    <property type="entry name" value="Sld5"/>
    <property type="match status" value="1"/>
</dbReference>
<dbReference type="SUPFAM" id="SSF160059">
    <property type="entry name" value="PriA/YqbF domain"/>
    <property type="match status" value="1"/>
</dbReference>
<dbReference type="Gene3D" id="1.20.58.1020">
    <property type="match status" value="1"/>
</dbReference>
<dbReference type="FunFam" id="1.20.58.1020:FF:000001">
    <property type="entry name" value="DNA replication complex GINS protein PSF2"/>
    <property type="match status" value="1"/>
</dbReference>
<evidence type="ECO:0000256" key="3">
    <source>
        <dbReference type="ARBA" id="ARBA00013969"/>
    </source>
</evidence>
<keyword evidence="5" id="KW-0235">DNA replication</keyword>
<feature type="domain" description="GINS subunit" evidence="8">
    <location>
        <begin position="91"/>
        <end position="189"/>
    </location>
</feature>
<dbReference type="OMA" id="QMHNISA"/>
<dbReference type="EMBL" id="KI545873">
    <property type="protein sequence ID" value="EST06241.1"/>
    <property type="molecule type" value="Genomic_DNA"/>
</dbReference>
<dbReference type="GO" id="GO:0006260">
    <property type="term" value="P:DNA replication"/>
    <property type="evidence" value="ECO:0007669"/>
    <property type="project" value="UniProtKB-KW"/>
</dbReference>
<dbReference type="InterPro" id="IPR056784">
    <property type="entry name" value="PSF2_N"/>
</dbReference>
<comment type="similarity">
    <text evidence="2">Belongs to the GINS2/PSF2 family.</text>
</comment>
<comment type="subcellular location">
    <subcellularLocation>
        <location evidence="1">Nucleus</location>
    </subcellularLocation>
</comment>
<dbReference type="PANTHER" id="PTHR12772">
    <property type="entry name" value="DNA REPLICATION COMPLEX GINS PROTEIN PSF2"/>
    <property type="match status" value="1"/>
</dbReference>
<evidence type="ECO:0000256" key="2">
    <source>
        <dbReference type="ARBA" id="ARBA00010565"/>
    </source>
</evidence>
<dbReference type="GO" id="GO:0000811">
    <property type="term" value="C:GINS complex"/>
    <property type="evidence" value="ECO:0007669"/>
    <property type="project" value="TreeGrafter"/>
</dbReference>
<feature type="domain" description="DNA replication complex GINS protein PSF2 N-terminal" evidence="9">
    <location>
        <begin position="39"/>
        <end position="85"/>
    </location>
</feature>
<evidence type="ECO:0000313" key="10">
    <source>
        <dbReference type="EMBL" id="EST06241.1"/>
    </source>
</evidence>
<keyword evidence="6" id="KW-0539">Nucleus</keyword>
<evidence type="ECO:0000259" key="8">
    <source>
        <dbReference type="Pfam" id="PF05916"/>
    </source>
</evidence>